<comment type="subcellular location">
    <subcellularLocation>
        <location evidence="1">Membrane</location>
        <topology evidence="1">Multi-pass membrane protein</topology>
    </subcellularLocation>
</comment>
<protein>
    <submittedName>
        <fullName evidence="6">Uncharacterized protein</fullName>
    </submittedName>
</protein>
<dbReference type="PROSITE" id="PS50267">
    <property type="entry name" value="NA_NEUROTRAN_SYMP_3"/>
    <property type="match status" value="1"/>
</dbReference>
<dbReference type="Pfam" id="PF00209">
    <property type="entry name" value="SNF"/>
    <property type="match status" value="1"/>
</dbReference>
<evidence type="ECO:0000256" key="3">
    <source>
        <dbReference type="ARBA" id="ARBA00022692"/>
    </source>
</evidence>
<evidence type="ECO:0000256" key="1">
    <source>
        <dbReference type="ARBA" id="ARBA00004141"/>
    </source>
</evidence>
<dbReference type="InterPro" id="IPR037272">
    <property type="entry name" value="SNS_sf"/>
</dbReference>
<dbReference type="SUPFAM" id="SSF161070">
    <property type="entry name" value="SNF-like"/>
    <property type="match status" value="1"/>
</dbReference>
<dbReference type="GO" id="GO:0005886">
    <property type="term" value="C:plasma membrane"/>
    <property type="evidence" value="ECO:0007669"/>
    <property type="project" value="TreeGrafter"/>
</dbReference>
<reference evidence="6" key="2">
    <citation type="journal article" date="2015" name="Fish Shellfish Immunol.">
        <title>Early steps in the European eel (Anguilla anguilla)-Vibrio vulnificus interaction in the gills: Role of the RtxA13 toxin.</title>
        <authorList>
            <person name="Callol A."/>
            <person name="Pajuelo D."/>
            <person name="Ebbesson L."/>
            <person name="Teles M."/>
            <person name="MacKenzie S."/>
            <person name="Amaro C."/>
        </authorList>
    </citation>
    <scope>NUCLEOTIDE SEQUENCE</scope>
</reference>
<evidence type="ECO:0000313" key="6">
    <source>
        <dbReference type="EMBL" id="JAH72499.1"/>
    </source>
</evidence>
<name>A0A0E9V2Y9_ANGAN</name>
<dbReference type="GO" id="GO:0005332">
    <property type="term" value="F:gamma-aminobutyric acid:sodium:chloride symporter activity"/>
    <property type="evidence" value="ECO:0007669"/>
    <property type="project" value="TreeGrafter"/>
</dbReference>
<organism evidence="6">
    <name type="scientific">Anguilla anguilla</name>
    <name type="common">European freshwater eel</name>
    <name type="synonym">Muraena anguilla</name>
    <dbReference type="NCBI Taxonomy" id="7936"/>
    <lineage>
        <taxon>Eukaryota</taxon>
        <taxon>Metazoa</taxon>
        <taxon>Chordata</taxon>
        <taxon>Craniata</taxon>
        <taxon>Vertebrata</taxon>
        <taxon>Euteleostomi</taxon>
        <taxon>Actinopterygii</taxon>
        <taxon>Neopterygii</taxon>
        <taxon>Teleostei</taxon>
        <taxon>Anguilliformes</taxon>
        <taxon>Anguillidae</taxon>
        <taxon>Anguilla</taxon>
    </lineage>
</organism>
<evidence type="ECO:0000256" key="4">
    <source>
        <dbReference type="ARBA" id="ARBA00022989"/>
    </source>
</evidence>
<keyword evidence="5" id="KW-0472">Membrane</keyword>
<keyword evidence="2" id="KW-0813">Transport</keyword>
<dbReference type="PANTHER" id="PTHR11616:SF96">
    <property type="entry name" value="SODIUM- AND CHLORIDE-DEPENDENT CREATINE TRANSPORTER 1"/>
    <property type="match status" value="1"/>
</dbReference>
<evidence type="ECO:0000256" key="5">
    <source>
        <dbReference type="ARBA" id="ARBA00023136"/>
    </source>
</evidence>
<dbReference type="AlphaFoldDB" id="A0A0E9V2Y9"/>
<proteinExistence type="predicted"/>
<sequence>MDWSILDRTIVFSQGGMYVFQLFDYYSASGMTLLWQTFWECMVISWVYGA</sequence>
<dbReference type="PANTHER" id="PTHR11616">
    <property type="entry name" value="SODIUM/CHLORIDE DEPENDENT TRANSPORTER"/>
    <property type="match status" value="1"/>
</dbReference>
<reference evidence="6" key="1">
    <citation type="submission" date="2014-11" db="EMBL/GenBank/DDBJ databases">
        <authorList>
            <person name="Amaro Gonzalez C."/>
        </authorList>
    </citation>
    <scope>NUCLEOTIDE SEQUENCE</scope>
</reference>
<accession>A0A0E9V2Y9</accession>
<dbReference type="EMBL" id="GBXM01036078">
    <property type="protein sequence ID" value="JAH72499.1"/>
    <property type="molecule type" value="Transcribed_RNA"/>
</dbReference>
<evidence type="ECO:0000256" key="2">
    <source>
        <dbReference type="ARBA" id="ARBA00022448"/>
    </source>
</evidence>
<keyword evidence="4" id="KW-1133">Transmembrane helix</keyword>
<keyword evidence="3" id="KW-0812">Transmembrane</keyword>
<dbReference type="InterPro" id="IPR000175">
    <property type="entry name" value="Na/ntran_symport"/>
</dbReference>